<sequence length="61" mass="7244">MTRRNRRHIPRPLKSRSSMSAHMKPSYMHPPCHRNQCENHQTNHGTMVANRSSEESTYRAR</sequence>
<evidence type="ECO:0000256" key="1">
    <source>
        <dbReference type="SAM" id="MobiDB-lite"/>
    </source>
</evidence>
<dbReference type="EMBL" id="KN825209">
    <property type="protein sequence ID" value="KIK93147.1"/>
    <property type="molecule type" value="Genomic_DNA"/>
</dbReference>
<organism evidence="2 3">
    <name type="scientific">Paxillus rubicundulus Ve08.2h10</name>
    <dbReference type="NCBI Taxonomy" id="930991"/>
    <lineage>
        <taxon>Eukaryota</taxon>
        <taxon>Fungi</taxon>
        <taxon>Dikarya</taxon>
        <taxon>Basidiomycota</taxon>
        <taxon>Agaricomycotina</taxon>
        <taxon>Agaricomycetes</taxon>
        <taxon>Agaricomycetidae</taxon>
        <taxon>Boletales</taxon>
        <taxon>Paxilineae</taxon>
        <taxon>Paxillaceae</taxon>
        <taxon>Paxillus</taxon>
    </lineage>
</organism>
<name>A0A0D0D862_9AGAM</name>
<evidence type="ECO:0000313" key="3">
    <source>
        <dbReference type="Proteomes" id="UP000054538"/>
    </source>
</evidence>
<feature type="compositionally biased region" description="Basic residues" evidence="1">
    <location>
        <begin position="1"/>
        <end position="14"/>
    </location>
</feature>
<dbReference type="InParanoid" id="A0A0D0D862"/>
<feature type="compositionally biased region" description="Basic and acidic residues" evidence="1">
    <location>
        <begin position="52"/>
        <end position="61"/>
    </location>
</feature>
<dbReference type="AlphaFoldDB" id="A0A0D0D862"/>
<keyword evidence="3" id="KW-1185">Reference proteome</keyword>
<dbReference type="Proteomes" id="UP000054538">
    <property type="component" value="Unassembled WGS sequence"/>
</dbReference>
<evidence type="ECO:0000313" key="2">
    <source>
        <dbReference type="EMBL" id="KIK93147.1"/>
    </source>
</evidence>
<accession>A0A0D0D862</accession>
<reference evidence="2 3" key="1">
    <citation type="submission" date="2014-04" db="EMBL/GenBank/DDBJ databases">
        <authorList>
            <consortium name="DOE Joint Genome Institute"/>
            <person name="Kuo A."/>
            <person name="Kohler A."/>
            <person name="Jargeat P."/>
            <person name="Nagy L.G."/>
            <person name="Floudas D."/>
            <person name="Copeland A."/>
            <person name="Barry K.W."/>
            <person name="Cichocki N."/>
            <person name="Veneault-Fourrey C."/>
            <person name="LaButti K."/>
            <person name="Lindquist E.A."/>
            <person name="Lipzen A."/>
            <person name="Lundell T."/>
            <person name="Morin E."/>
            <person name="Murat C."/>
            <person name="Sun H."/>
            <person name="Tunlid A."/>
            <person name="Henrissat B."/>
            <person name="Grigoriev I.V."/>
            <person name="Hibbett D.S."/>
            <person name="Martin F."/>
            <person name="Nordberg H.P."/>
            <person name="Cantor M.N."/>
            <person name="Hua S.X."/>
        </authorList>
    </citation>
    <scope>NUCLEOTIDE SEQUENCE [LARGE SCALE GENOMIC DNA]</scope>
    <source>
        <strain evidence="2 3">Ve08.2h10</strain>
    </source>
</reference>
<protein>
    <submittedName>
        <fullName evidence="2">Uncharacterized protein</fullName>
    </submittedName>
</protein>
<feature type="compositionally biased region" description="Polar residues" evidence="1">
    <location>
        <begin position="38"/>
        <end position="51"/>
    </location>
</feature>
<feature type="region of interest" description="Disordered" evidence="1">
    <location>
        <begin position="1"/>
        <end position="61"/>
    </location>
</feature>
<gene>
    <name evidence="2" type="ORF">PAXRUDRAFT_530903</name>
</gene>
<proteinExistence type="predicted"/>
<reference evidence="3" key="2">
    <citation type="submission" date="2015-01" db="EMBL/GenBank/DDBJ databases">
        <title>Evolutionary Origins and Diversification of the Mycorrhizal Mutualists.</title>
        <authorList>
            <consortium name="DOE Joint Genome Institute"/>
            <consortium name="Mycorrhizal Genomics Consortium"/>
            <person name="Kohler A."/>
            <person name="Kuo A."/>
            <person name="Nagy L.G."/>
            <person name="Floudas D."/>
            <person name="Copeland A."/>
            <person name="Barry K.W."/>
            <person name="Cichocki N."/>
            <person name="Veneault-Fourrey C."/>
            <person name="LaButti K."/>
            <person name="Lindquist E.A."/>
            <person name="Lipzen A."/>
            <person name="Lundell T."/>
            <person name="Morin E."/>
            <person name="Murat C."/>
            <person name="Riley R."/>
            <person name="Ohm R."/>
            <person name="Sun H."/>
            <person name="Tunlid A."/>
            <person name="Henrissat B."/>
            <person name="Grigoriev I.V."/>
            <person name="Hibbett D.S."/>
            <person name="Martin F."/>
        </authorList>
    </citation>
    <scope>NUCLEOTIDE SEQUENCE [LARGE SCALE GENOMIC DNA]</scope>
    <source>
        <strain evidence="3">Ve08.2h10</strain>
    </source>
</reference>
<dbReference type="HOGENOM" id="CLU_2923327_0_0_1"/>